<keyword evidence="2" id="KW-0732">Signal</keyword>
<gene>
    <name evidence="3" type="ORF">GCM10009547_48960</name>
</gene>
<dbReference type="EMBL" id="BAAAHE010000068">
    <property type="protein sequence ID" value="GAA0639089.1"/>
    <property type="molecule type" value="Genomic_DNA"/>
</dbReference>
<feature type="region of interest" description="Disordered" evidence="1">
    <location>
        <begin position="233"/>
        <end position="267"/>
    </location>
</feature>
<evidence type="ECO:0000313" key="3">
    <source>
        <dbReference type="EMBL" id="GAA0639089.1"/>
    </source>
</evidence>
<feature type="region of interest" description="Disordered" evidence="1">
    <location>
        <begin position="33"/>
        <end position="98"/>
    </location>
</feature>
<sequence length="341" mass="33508">MGMHSKPSRAALVAKTGACSGAALLLSASGILLAPPAGADGTPPGEAATTSAPPKAEKKSAKPADRPANVNSTGDPADDPEVEGADAPTDGPTVTVPRDRNINGVVNVADLNVQVVGQVCNNFVPVNVLGGQGAGEAVTGGLALLGDAAGANAENLKACEQVVDQTDGVGSENAADGAVGGTENVNGLINVTDNNVHVPVQVCNNYVPVNVLGGQGSGENATLAGALGILGGAPSAESTSESSKSCDQDAVQHDRDGGAGDRNTNGLINVTDNNVHVPLQGCNNYVPVNVLGGQGSGESVTGAGAFDLGGLLGEDDDPATAKADASNAKSCDQDADQHDDD</sequence>
<feature type="compositionally biased region" description="Basic and acidic residues" evidence="1">
    <location>
        <begin position="244"/>
        <end position="259"/>
    </location>
</feature>
<feature type="compositionally biased region" description="Basic and acidic residues" evidence="1">
    <location>
        <begin position="55"/>
        <end position="65"/>
    </location>
</feature>
<reference evidence="3 4" key="1">
    <citation type="journal article" date="2019" name="Int. J. Syst. Evol. Microbiol.">
        <title>The Global Catalogue of Microorganisms (GCM) 10K type strain sequencing project: providing services to taxonomists for standard genome sequencing and annotation.</title>
        <authorList>
            <consortium name="The Broad Institute Genomics Platform"/>
            <consortium name="The Broad Institute Genome Sequencing Center for Infectious Disease"/>
            <person name="Wu L."/>
            <person name="Ma J."/>
        </authorList>
    </citation>
    <scope>NUCLEOTIDE SEQUENCE [LARGE SCALE GENOMIC DNA]</scope>
    <source>
        <strain evidence="3 4">JCM 10671</strain>
    </source>
</reference>
<proteinExistence type="predicted"/>
<accession>A0ABN1HD55</accession>
<dbReference type="Proteomes" id="UP001500957">
    <property type="component" value="Unassembled WGS sequence"/>
</dbReference>
<name>A0ABN1HD55_9ACTN</name>
<organism evidence="3 4">
    <name type="scientific">Sporichthya brevicatena</name>
    <dbReference type="NCBI Taxonomy" id="171442"/>
    <lineage>
        <taxon>Bacteria</taxon>
        <taxon>Bacillati</taxon>
        <taxon>Actinomycetota</taxon>
        <taxon>Actinomycetes</taxon>
        <taxon>Sporichthyales</taxon>
        <taxon>Sporichthyaceae</taxon>
        <taxon>Sporichthya</taxon>
    </lineage>
</organism>
<feature type="compositionally biased region" description="Basic and acidic residues" evidence="1">
    <location>
        <begin position="331"/>
        <end position="341"/>
    </location>
</feature>
<evidence type="ECO:0000256" key="2">
    <source>
        <dbReference type="SAM" id="SignalP"/>
    </source>
</evidence>
<dbReference type="RefSeq" id="WP_344609834.1">
    <property type="nucleotide sequence ID" value="NZ_BAAAHE010000068.1"/>
</dbReference>
<feature type="signal peptide" evidence="2">
    <location>
        <begin position="1"/>
        <end position="39"/>
    </location>
</feature>
<evidence type="ECO:0000256" key="1">
    <source>
        <dbReference type="SAM" id="MobiDB-lite"/>
    </source>
</evidence>
<feature type="chain" id="PRO_5047433861" evidence="2">
    <location>
        <begin position="40"/>
        <end position="341"/>
    </location>
</feature>
<comment type="caution">
    <text evidence="3">The sequence shown here is derived from an EMBL/GenBank/DDBJ whole genome shotgun (WGS) entry which is preliminary data.</text>
</comment>
<feature type="compositionally biased region" description="Low complexity" evidence="1">
    <location>
        <begin position="33"/>
        <end position="54"/>
    </location>
</feature>
<feature type="compositionally biased region" description="Low complexity" evidence="1">
    <location>
        <begin position="233"/>
        <end position="243"/>
    </location>
</feature>
<protein>
    <submittedName>
        <fullName evidence="3">Uncharacterized protein</fullName>
    </submittedName>
</protein>
<feature type="region of interest" description="Disordered" evidence="1">
    <location>
        <begin position="310"/>
        <end position="341"/>
    </location>
</feature>
<keyword evidence="4" id="KW-1185">Reference proteome</keyword>
<evidence type="ECO:0000313" key="4">
    <source>
        <dbReference type="Proteomes" id="UP001500957"/>
    </source>
</evidence>